<dbReference type="AlphaFoldDB" id="A0ABD0K4C7"/>
<gene>
    <name evidence="1" type="ORF">BaRGS_00026415</name>
</gene>
<protein>
    <submittedName>
        <fullName evidence="1">Uncharacterized protein</fullName>
    </submittedName>
</protein>
<proteinExistence type="predicted"/>
<reference evidence="1 2" key="1">
    <citation type="journal article" date="2023" name="Sci. Data">
        <title>Genome assembly of the Korean intertidal mud-creeper Batillaria attramentaria.</title>
        <authorList>
            <person name="Patra A.K."/>
            <person name="Ho P.T."/>
            <person name="Jun S."/>
            <person name="Lee S.J."/>
            <person name="Kim Y."/>
            <person name="Won Y.J."/>
        </authorList>
    </citation>
    <scope>NUCLEOTIDE SEQUENCE [LARGE SCALE GENOMIC DNA]</scope>
    <source>
        <strain evidence="1">Wonlab-2016</strain>
    </source>
</reference>
<dbReference type="EMBL" id="JACVVK020000247">
    <property type="protein sequence ID" value="KAK7482287.1"/>
    <property type="molecule type" value="Genomic_DNA"/>
</dbReference>
<evidence type="ECO:0000313" key="1">
    <source>
        <dbReference type="EMBL" id="KAK7482287.1"/>
    </source>
</evidence>
<name>A0ABD0K4C7_9CAEN</name>
<sequence length="99" mass="10446">MKQCLDPCVPHDLRAGPGALGVVYVPASLAGHSCKNFTSLCVCQVKLERDRGPGLPGLGGGHTHSLSLVPFEFCGCGHLNCPAVKCSSESVQSNYYRTN</sequence>
<evidence type="ECO:0000313" key="2">
    <source>
        <dbReference type="Proteomes" id="UP001519460"/>
    </source>
</evidence>
<keyword evidence="2" id="KW-1185">Reference proteome</keyword>
<dbReference type="Proteomes" id="UP001519460">
    <property type="component" value="Unassembled WGS sequence"/>
</dbReference>
<accession>A0ABD0K4C7</accession>
<organism evidence="1 2">
    <name type="scientific">Batillaria attramentaria</name>
    <dbReference type="NCBI Taxonomy" id="370345"/>
    <lineage>
        <taxon>Eukaryota</taxon>
        <taxon>Metazoa</taxon>
        <taxon>Spiralia</taxon>
        <taxon>Lophotrochozoa</taxon>
        <taxon>Mollusca</taxon>
        <taxon>Gastropoda</taxon>
        <taxon>Caenogastropoda</taxon>
        <taxon>Sorbeoconcha</taxon>
        <taxon>Cerithioidea</taxon>
        <taxon>Batillariidae</taxon>
        <taxon>Batillaria</taxon>
    </lineage>
</organism>
<comment type="caution">
    <text evidence="1">The sequence shown here is derived from an EMBL/GenBank/DDBJ whole genome shotgun (WGS) entry which is preliminary data.</text>
</comment>